<keyword evidence="2" id="KW-1185">Reference proteome</keyword>
<proteinExistence type="predicted"/>
<dbReference type="RefSeq" id="WP_182482711.1">
    <property type="nucleotide sequence ID" value="NZ_QWLA01000021.1"/>
</dbReference>
<dbReference type="SUPFAM" id="SSF51658">
    <property type="entry name" value="Xylose isomerase-like"/>
    <property type="match status" value="1"/>
</dbReference>
<gene>
    <name evidence="1" type="ORF">Mrose_01390</name>
</gene>
<evidence type="ECO:0000313" key="2">
    <source>
        <dbReference type="Proteomes" id="UP000265341"/>
    </source>
</evidence>
<dbReference type="EC" id="5.1.3.31" evidence="1"/>
<sequence length="111" mass="12150">MGIAFDSGANRRLRTWPGLARADRRPLACSHLSESDRGTPGSGNVYWDEVFSGLGAIGYWGDLVMESFVALNPDIARATCMWRPVVENPAYLVREGLAFLRSKARSHGLPG</sequence>
<name>A0A399EY84_9DEIN</name>
<dbReference type="Gene3D" id="3.20.20.150">
    <property type="entry name" value="Divalent-metal-dependent TIM barrel enzymes"/>
    <property type="match status" value="1"/>
</dbReference>
<protein>
    <submittedName>
        <fullName evidence="1">D-tagatose 3-epimerase</fullName>
        <ecNumber evidence="1">5.1.3.31</ecNumber>
    </submittedName>
</protein>
<reference evidence="1 2" key="1">
    <citation type="submission" date="2018-08" db="EMBL/GenBank/DDBJ databases">
        <title>Meiothermus roseus NBRC 110900 genome sequencing project.</title>
        <authorList>
            <person name="Da Costa M.S."/>
            <person name="Albuquerque L."/>
            <person name="Raposo P."/>
            <person name="Froufe H.J.C."/>
            <person name="Barroso C.S."/>
            <person name="Egas C."/>
        </authorList>
    </citation>
    <scope>NUCLEOTIDE SEQUENCE [LARGE SCALE GENOMIC DNA]</scope>
    <source>
        <strain evidence="1 2">NBRC 110900</strain>
    </source>
</reference>
<accession>A0A399EY84</accession>
<keyword evidence="1" id="KW-0413">Isomerase</keyword>
<dbReference type="InterPro" id="IPR036237">
    <property type="entry name" value="Xyl_isomerase-like_sf"/>
</dbReference>
<comment type="caution">
    <text evidence="1">The sequence shown here is derived from an EMBL/GenBank/DDBJ whole genome shotgun (WGS) entry which is preliminary data.</text>
</comment>
<dbReference type="EMBL" id="QWLA01000021">
    <property type="protein sequence ID" value="RIH87251.1"/>
    <property type="molecule type" value="Genomic_DNA"/>
</dbReference>
<evidence type="ECO:0000313" key="1">
    <source>
        <dbReference type="EMBL" id="RIH87251.1"/>
    </source>
</evidence>
<dbReference type="AlphaFoldDB" id="A0A399EY84"/>
<dbReference type="GO" id="GO:0016853">
    <property type="term" value="F:isomerase activity"/>
    <property type="evidence" value="ECO:0007669"/>
    <property type="project" value="UniProtKB-KW"/>
</dbReference>
<dbReference type="Proteomes" id="UP000265341">
    <property type="component" value="Unassembled WGS sequence"/>
</dbReference>
<organism evidence="1 2">
    <name type="scientific">Calidithermus roseus</name>
    <dbReference type="NCBI Taxonomy" id="1644118"/>
    <lineage>
        <taxon>Bacteria</taxon>
        <taxon>Thermotogati</taxon>
        <taxon>Deinococcota</taxon>
        <taxon>Deinococci</taxon>
        <taxon>Thermales</taxon>
        <taxon>Thermaceae</taxon>
        <taxon>Calidithermus</taxon>
    </lineage>
</organism>